<dbReference type="InterPro" id="IPR027417">
    <property type="entry name" value="P-loop_NTPase"/>
</dbReference>
<comment type="caution">
    <text evidence="8">The sequence shown here is derived from an EMBL/GenBank/DDBJ whole genome shotgun (WGS) entry which is preliminary data.</text>
</comment>
<dbReference type="InterPro" id="IPR003593">
    <property type="entry name" value="AAA+_ATPase"/>
</dbReference>
<protein>
    <recommendedName>
        <fullName evidence="5">Probable ATP-binding protein YbiT</fullName>
    </recommendedName>
</protein>
<dbReference type="EMBL" id="VFWZ01000009">
    <property type="protein sequence ID" value="TPN82344.1"/>
    <property type="molecule type" value="Genomic_DNA"/>
</dbReference>
<evidence type="ECO:0000256" key="2">
    <source>
        <dbReference type="ARBA" id="ARBA00022741"/>
    </source>
</evidence>
<keyword evidence="9" id="KW-1185">Reference proteome</keyword>
<dbReference type="Pfam" id="PF12848">
    <property type="entry name" value="ABC_tran_Xtn"/>
    <property type="match status" value="1"/>
</dbReference>
<evidence type="ECO:0000256" key="4">
    <source>
        <dbReference type="ARBA" id="ARBA00061551"/>
    </source>
</evidence>
<dbReference type="InterPro" id="IPR032781">
    <property type="entry name" value="ABC_tran_Xtn"/>
</dbReference>
<dbReference type="GO" id="GO:0016887">
    <property type="term" value="F:ATP hydrolysis activity"/>
    <property type="evidence" value="ECO:0007669"/>
    <property type="project" value="InterPro"/>
</dbReference>
<reference evidence="8 9" key="1">
    <citation type="submission" date="2019-06" db="EMBL/GenBank/DDBJ databases">
        <authorList>
            <person name="Meng X."/>
        </authorList>
    </citation>
    <scope>NUCLEOTIDE SEQUENCE [LARGE SCALE GENOMIC DNA]</scope>
    <source>
        <strain evidence="8 9">M625</strain>
    </source>
</reference>
<evidence type="ECO:0000256" key="3">
    <source>
        <dbReference type="ARBA" id="ARBA00022840"/>
    </source>
</evidence>
<dbReference type="OrthoDB" id="1521973at2"/>
<dbReference type="RefSeq" id="WP_140597275.1">
    <property type="nucleotide sequence ID" value="NZ_VFWZ01000009.1"/>
</dbReference>
<feature type="domain" description="ABC transporter" evidence="7">
    <location>
        <begin position="2"/>
        <end position="250"/>
    </location>
</feature>
<dbReference type="AlphaFoldDB" id="A0A504IWE0"/>
<comment type="similarity">
    <text evidence="4">Belongs to the ABC transporter superfamily. ABCF family. YbiT subfamily.</text>
</comment>
<dbReference type="PANTHER" id="PTHR42855">
    <property type="entry name" value="ABC TRANSPORTER ATP-BINDING SUBUNIT"/>
    <property type="match status" value="1"/>
</dbReference>
<dbReference type="GO" id="GO:0005524">
    <property type="term" value="F:ATP binding"/>
    <property type="evidence" value="ECO:0007669"/>
    <property type="project" value="UniProtKB-KW"/>
</dbReference>
<sequence>MLSVSNLSVQFGKRVLFDEVNTNFTQGNCYGIIGANGAGKSTFLKILSGTMEATSGHVHLEPGKRMSVLEQNHYAYDEFTVLETVIMGNKPLYTIKKEIDALYADYTDENAEKIGELQVQFEEMNGWNADSDAAAMLSNLGIKEDIHYMKMSDLDTKQRVRVLLAQCLFGSPDVLIMDEPTNDLDYETISWLESFLANYDNTVIVVSHDRHFLDAVCTHISDIDFGKINHFSGNYTFWYESSQLAARQRAQQNKKAEEKKKELQEFIARFSANVAKSKQATSRKKMIEKLNIEDIKPSSRRYPAIIFERDREAGDQILNIEGLSASLEGETLFKNIDINLAKGDKVVVFSKDSRATTAFYQILNGKQDADSGKFEWGITTTQSYLPADNSEYFQNDLTLVDWLRQWATTEEEREEVFIRGFLGKMIFSGEEALKKSNVLSGGEKVRCMLSKMMMTKANVVMLDEPTNHLDLESITAFNNSLKKFKGTVLFTTHDHEFAQTVGNRVIELTPNGVIDRYTTFDEYMSDSKVKELRDKMYAVNV</sequence>
<feature type="domain" description="ABC transporter" evidence="7">
    <location>
        <begin position="318"/>
        <end position="536"/>
    </location>
</feature>
<dbReference type="InterPro" id="IPR003439">
    <property type="entry name" value="ABC_transporter-like_ATP-bd"/>
</dbReference>
<proteinExistence type="inferred from homology"/>
<dbReference type="SUPFAM" id="SSF52540">
    <property type="entry name" value="P-loop containing nucleoside triphosphate hydrolases"/>
    <property type="match status" value="2"/>
</dbReference>
<dbReference type="PROSITE" id="PS50893">
    <property type="entry name" value="ABC_TRANSPORTER_2"/>
    <property type="match status" value="2"/>
</dbReference>
<dbReference type="Pfam" id="PF00005">
    <property type="entry name" value="ABC_tran"/>
    <property type="match status" value="2"/>
</dbReference>
<gene>
    <name evidence="8" type="ORF">FHK87_23255</name>
</gene>
<keyword evidence="6" id="KW-0175">Coiled coil</keyword>
<evidence type="ECO:0000256" key="5">
    <source>
        <dbReference type="ARBA" id="ARBA00074044"/>
    </source>
</evidence>
<evidence type="ECO:0000313" key="8">
    <source>
        <dbReference type="EMBL" id="TPN82344.1"/>
    </source>
</evidence>
<dbReference type="FunFam" id="3.40.50.300:FF:000011">
    <property type="entry name" value="Putative ABC transporter ATP-binding component"/>
    <property type="match status" value="1"/>
</dbReference>
<dbReference type="FunFam" id="3.40.50.300:FF:000070">
    <property type="entry name" value="Putative ABC transporter ATP-binding component"/>
    <property type="match status" value="1"/>
</dbReference>
<name>A0A504IWE0_9FLAO</name>
<evidence type="ECO:0000256" key="6">
    <source>
        <dbReference type="SAM" id="Coils"/>
    </source>
</evidence>
<dbReference type="Gene3D" id="3.40.50.300">
    <property type="entry name" value="P-loop containing nucleotide triphosphate hydrolases"/>
    <property type="match status" value="2"/>
</dbReference>
<organism evidence="8 9">
    <name type="scientific">Aquimarina algicola</name>
    <dbReference type="NCBI Taxonomy" id="2589995"/>
    <lineage>
        <taxon>Bacteria</taxon>
        <taxon>Pseudomonadati</taxon>
        <taxon>Bacteroidota</taxon>
        <taxon>Flavobacteriia</taxon>
        <taxon>Flavobacteriales</taxon>
        <taxon>Flavobacteriaceae</taxon>
        <taxon>Aquimarina</taxon>
    </lineage>
</organism>
<evidence type="ECO:0000259" key="7">
    <source>
        <dbReference type="PROSITE" id="PS50893"/>
    </source>
</evidence>
<dbReference type="PANTHER" id="PTHR42855:SF2">
    <property type="entry name" value="DRUG RESISTANCE ABC TRANSPORTER,ATP-BINDING PROTEIN"/>
    <property type="match status" value="1"/>
</dbReference>
<dbReference type="Proteomes" id="UP000315540">
    <property type="component" value="Unassembled WGS sequence"/>
</dbReference>
<dbReference type="CDD" id="cd03221">
    <property type="entry name" value="ABCF_EF-3"/>
    <property type="match status" value="2"/>
</dbReference>
<evidence type="ECO:0000256" key="1">
    <source>
        <dbReference type="ARBA" id="ARBA00022737"/>
    </source>
</evidence>
<keyword evidence="1" id="KW-0677">Repeat</keyword>
<feature type="coiled-coil region" evidence="6">
    <location>
        <begin position="246"/>
        <end position="273"/>
    </location>
</feature>
<evidence type="ECO:0000313" key="9">
    <source>
        <dbReference type="Proteomes" id="UP000315540"/>
    </source>
</evidence>
<keyword evidence="2" id="KW-0547">Nucleotide-binding</keyword>
<dbReference type="InterPro" id="IPR051309">
    <property type="entry name" value="ABCF_ATPase"/>
</dbReference>
<dbReference type="SMART" id="SM00382">
    <property type="entry name" value="AAA"/>
    <property type="match status" value="1"/>
</dbReference>
<keyword evidence="3 8" id="KW-0067">ATP-binding</keyword>
<accession>A0A504IWE0</accession>